<proteinExistence type="predicted"/>
<accession>A0A1H7XKZ3</accession>
<reference evidence="2" key="1">
    <citation type="submission" date="2016-10" db="EMBL/GenBank/DDBJ databases">
        <authorList>
            <person name="Varghese N."/>
            <person name="Submissions S."/>
        </authorList>
    </citation>
    <scope>NUCLEOTIDE SEQUENCE [LARGE SCALE GENOMIC DNA]</scope>
    <source>
        <strain evidence="2">DSM 18733</strain>
    </source>
</reference>
<dbReference type="Proteomes" id="UP000199421">
    <property type="component" value="Unassembled WGS sequence"/>
</dbReference>
<name>A0A1H7XKZ3_OLID1</name>
<sequence length="67" mass="7660">MATPISPLEGFEYPSNMIKKYISNLEIFTIMLVDGRIVHHIASDAEAFKNWLVVNNIPDVRILELCK</sequence>
<protein>
    <submittedName>
        <fullName evidence="1">Uncharacterized protein</fullName>
    </submittedName>
</protein>
<dbReference type="EMBL" id="FOAF01000010">
    <property type="protein sequence ID" value="SEM34323.1"/>
    <property type="molecule type" value="Genomic_DNA"/>
</dbReference>
<evidence type="ECO:0000313" key="1">
    <source>
        <dbReference type="EMBL" id="SEM34323.1"/>
    </source>
</evidence>
<dbReference type="OrthoDB" id="795906at2"/>
<keyword evidence="2" id="KW-1185">Reference proteome</keyword>
<gene>
    <name evidence="1" type="ORF">SAMN05661044_04939</name>
</gene>
<evidence type="ECO:0000313" key="2">
    <source>
        <dbReference type="Proteomes" id="UP000199421"/>
    </source>
</evidence>
<organism evidence="1 2">
    <name type="scientific">Olivibacter domesticus</name>
    <name type="common">Pseudosphingobacterium domesticum</name>
    <dbReference type="NCBI Taxonomy" id="407022"/>
    <lineage>
        <taxon>Bacteria</taxon>
        <taxon>Pseudomonadati</taxon>
        <taxon>Bacteroidota</taxon>
        <taxon>Sphingobacteriia</taxon>
        <taxon>Sphingobacteriales</taxon>
        <taxon>Sphingobacteriaceae</taxon>
        <taxon>Olivibacter</taxon>
    </lineage>
</organism>
<dbReference type="AlphaFoldDB" id="A0A1H7XKZ3"/>
<dbReference type="RefSeq" id="WP_093330662.1">
    <property type="nucleotide sequence ID" value="NZ_FOAF01000010.1"/>
</dbReference>